<keyword evidence="2" id="KW-0378">Hydrolase</keyword>
<accession>A0A1X6ZGC5</accession>
<reference evidence="2 3" key="1">
    <citation type="submission" date="2017-03" db="EMBL/GenBank/DDBJ databases">
        <authorList>
            <person name="Afonso C.L."/>
            <person name="Miller P.J."/>
            <person name="Scott M.A."/>
            <person name="Spackman E."/>
            <person name="Goraichik I."/>
            <person name="Dimitrov K.M."/>
            <person name="Suarez D.L."/>
            <person name="Swayne D.E."/>
        </authorList>
    </citation>
    <scope>NUCLEOTIDE SEQUENCE [LARGE SCALE GENOMIC DNA]</scope>
    <source>
        <strain evidence="2 3">CECT 8625</strain>
    </source>
</reference>
<dbReference type="Pfam" id="PF12146">
    <property type="entry name" value="Hydrolase_4"/>
    <property type="match status" value="1"/>
</dbReference>
<dbReference type="EMBL" id="FWFK01000004">
    <property type="protein sequence ID" value="SLN50922.1"/>
    <property type="molecule type" value="Genomic_DNA"/>
</dbReference>
<protein>
    <submittedName>
        <fullName evidence="2">Thermostable monoacylglycerol lipase</fullName>
        <ecNumber evidence="2">3.1.1.23</ecNumber>
    </submittedName>
</protein>
<feature type="domain" description="Serine aminopeptidase S33" evidence="1">
    <location>
        <begin position="78"/>
        <end position="281"/>
    </location>
</feature>
<dbReference type="Gene3D" id="3.40.50.1820">
    <property type="entry name" value="alpha/beta hydrolase"/>
    <property type="match status" value="1"/>
</dbReference>
<sequence length="332" mass="35601">MLLVLRWIARIALALVLIVSLMAVLGTRTPRVDPVEFDAETLGADLDAYLAEREAAFDDIVPGTEKRILWAGEPEARTEWAVIYLHGFSATSEEVRPLPDRVAEALGANLFFTRLAGHGRDGAAMAGPRVSDWMADVAEAMAIGRRIGDRVLVIGTSTGGTLATLAAADPDLSRDMAGLALISPNYRVNNPAARILTWPGVRWWGPLVAGEKRGFTPVNDRQARYWTERYPTVAVLPMARSVAAARGLDHATIEVPALFLFADEDQVVDADATRTVAAAWGGPSAMHEVTPGPDADPYAHVLAGDILSPNLTEPLTARIVAWAQALDAPDGD</sequence>
<dbReference type="SUPFAM" id="SSF53474">
    <property type="entry name" value="alpha/beta-Hydrolases"/>
    <property type="match status" value="1"/>
</dbReference>
<name>A0A1X6ZGC5_9RHOB</name>
<dbReference type="RefSeq" id="WP_085792213.1">
    <property type="nucleotide sequence ID" value="NZ_FWFK01000004.1"/>
</dbReference>
<proteinExistence type="predicted"/>
<evidence type="ECO:0000313" key="2">
    <source>
        <dbReference type="EMBL" id="SLN50922.1"/>
    </source>
</evidence>
<dbReference type="EC" id="3.1.1.23" evidence="2"/>
<dbReference type="Proteomes" id="UP000193570">
    <property type="component" value="Unassembled WGS sequence"/>
</dbReference>
<organism evidence="2 3">
    <name type="scientific">Roseivivax jejudonensis</name>
    <dbReference type="NCBI Taxonomy" id="1529041"/>
    <lineage>
        <taxon>Bacteria</taxon>
        <taxon>Pseudomonadati</taxon>
        <taxon>Pseudomonadota</taxon>
        <taxon>Alphaproteobacteria</taxon>
        <taxon>Rhodobacterales</taxon>
        <taxon>Roseobacteraceae</taxon>
        <taxon>Roseivivax</taxon>
    </lineage>
</organism>
<dbReference type="InterPro" id="IPR022742">
    <property type="entry name" value="Hydrolase_4"/>
</dbReference>
<gene>
    <name evidence="2" type="ORF">ROJ8625_02533</name>
</gene>
<dbReference type="OrthoDB" id="5416147at2"/>
<evidence type="ECO:0000259" key="1">
    <source>
        <dbReference type="Pfam" id="PF12146"/>
    </source>
</evidence>
<dbReference type="InterPro" id="IPR029058">
    <property type="entry name" value="AB_hydrolase_fold"/>
</dbReference>
<keyword evidence="3" id="KW-1185">Reference proteome</keyword>
<evidence type="ECO:0000313" key="3">
    <source>
        <dbReference type="Proteomes" id="UP000193570"/>
    </source>
</evidence>
<dbReference type="AlphaFoldDB" id="A0A1X6ZGC5"/>
<dbReference type="GO" id="GO:0047372">
    <property type="term" value="F:monoacylglycerol lipase activity"/>
    <property type="evidence" value="ECO:0007669"/>
    <property type="project" value="UniProtKB-EC"/>
</dbReference>